<evidence type="ECO:0000256" key="1">
    <source>
        <dbReference type="ARBA" id="ARBA00004418"/>
    </source>
</evidence>
<evidence type="ECO:0000313" key="7">
    <source>
        <dbReference type="Proteomes" id="UP000196138"/>
    </source>
</evidence>
<organism evidence="6 7">
    <name type="scientific">Comamonas serinivorans</name>
    <dbReference type="NCBI Taxonomy" id="1082851"/>
    <lineage>
        <taxon>Bacteria</taxon>
        <taxon>Pseudomonadati</taxon>
        <taxon>Pseudomonadota</taxon>
        <taxon>Betaproteobacteria</taxon>
        <taxon>Burkholderiales</taxon>
        <taxon>Comamonadaceae</taxon>
        <taxon>Comamonas</taxon>
    </lineage>
</organism>
<evidence type="ECO:0000256" key="3">
    <source>
        <dbReference type="ARBA" id="ARBA00022729"/>
    </source>
</evidence>
<protein>
    <submittedName>
        <fullName evidence="6">ABC transporter substrate-binding protein</fullName>
    </submittedName>
</protein>
<dbReference type="InterPro" id="IPR006311">
    <property type="entry name" value="TAT_signal"/>
</dbReference>
<evidence type="ECO:0000256" key="2">
    <source>
        <dbReference type="ARBA" id="ARBA00010742"/>
    </source>
</evidence>
<dbReference type="RefSeq" id="WP_087280204.1">
    <property type="nucleotide sequence ID" value="NZ_CP021455.1"/>
</dbReference>
<dbReference type="Pfam" id="PF09084">
    <property type="entry name" value="NMT1"/>
    <property type="match status" value="1"/>
</dbReference>
<dbReference type="GO" id="GO:0042597">
    <property type="term" value="C:periplasmic space"/>
    <property type="evidence" value="ECO:0007669"/>
    <property type="project" value="UniProtKB-SubCell"/>
</dbReference>
<gene>
    <name evidence="6" type="ORF">CCO03_09245</name>
</gene>
<reference evidence="6 7" key="1">
    <citation type="submission" date="2017-05" db="EMBL/GenBank/DDBJ databases">
        <authorList>
            <person name="Song R."/>
            <person name="Chenine A.L."/>
            <person name="Ruprecht R.M."/>
        </authorList>
    </citation>
    <scope>NUCLEOTIDE SEQUENCE [LARGE SCALE GENOMIC DNA]</scope>
    <source>
        <strain evidence="6 7">DSM 26136</strain>
    </source>
</reference>
<proteinExistence type="inferred from homology"/>
<dbReference type="PROSITE" id="PS51257">
    <property type="entry name" value="PROKAR_LIPOPROTEIN"/>
    <property type="match status" value="1"/>
</dbReference>
<feature type="domain" description="SsuA/THI5-like" evidence="5">
    <location>
        <begin position="50"/>
        <end position="244"/>
    </location>
</feature>
<dbReference type="Proteomes" id="UP000196138">
    <property type="component" value="Chromosome"/>
</dbReference>
<dbReference type="KEGG" id="cser:CCO03_09245"/>
<accession>A0A1Y0EN17</accession>
<dbReference type="OrthoDB" id="286202at2"/>
<feature type="signal peptide" evidence="4">
    <location>
        <begin position="1"/>
        <end position="26"/>
    </location>
</feature>
<dbReference type="Gene3D" id="3.40.190.10">
    <property type="entry name" value="Periplasmic binding protein-like II"/>
    <property type="match status" value="2"/>
</dbReference>
<dbReference type="CDD" id="cd01008">
    <property type="entry name" value="PBP2_NrtA_SsuA_CpmA_like"/>
    <property type="match status" value="1"/>
</dbReference>
<keyword evidence="3 4" id="KW-0732">Signal</keyword>
<dbReference type="PANTHER" id="PTHR30024:SF47">
    <property type="entry name" value="TAURINE-BINDING PERIPLASMIC PROTEIN"/>
    <property type="match status" value="1"/>
</dbReference>
<name>A0A1Y0EN17_9BURK</name>
<sequence>MRTRRLLIASLTASALACSLALPAHAADTVIKVGTLKLIHGITPYFYDKFTPAGYKIEVVPFETPTDAKNAVVTKSVDFGMHGLAAGILGAAAGEPVVVLAPMSNGGMAIVVGAKSGIADFKGLKGKRVGLLPGSTQEAVFLERMKAEGMTIKDVKSVRVSFSEMAGALERGDIDAYVGAEPGPSISVTRGVGKVLEHPYSTPVGSVNMVTTTHADTVKGKPELVKVFLDIHRKASEYAMANRKELLAMANAKLGLPAEVADLAADNVKLVWKVDEDWLQRCKNYGSLMLERKQIRRLPDYGSFFATHLGPK</sequence>
<dbReference type="SUPFAM" id="SSF53850">
    <property type="entry name" value="Periplasmic binding protein-like II"/>
    <property type="match status" value="1"/>
</dbReference>
<dbReference type="PROSITE" id="PS51318">
    <property type="entry name" value="TAT"/>
    <property type="match status" value="1"/>
</dbReference>
<dbReference type="EMBL" id="CP021455">
    <property type="protein sequence ID" value="ARU04840.1"/>
    <property type="molecule type" value="Genomic_DNA"/>
</dbReference>
<comment type="subcellular location">
    <subcellularLocation>
        <location evidence="1">Periplasm</location>
    </subcellularLocation>
</comment>
<evidence type="ECO:0000256" key="4">
    <source>
        <dbReference type="SAM" id="SignalP"/>
    </source>
</evidence>
<evidence type="ECO:0000259" key="5">
    <source>
        <dbReference type="Pfam" id="PF09084"/>
    </source>
</evidence>
<keyword evidence="7" id="KW-1185">Reference proteome</keyword>
<evidence type="ECO:0000313" key="6">
    <source>
        <dbReference type="EMBL" id="ARU04840.1"/>
    </source>
</evidence>
<comment type="similarity">
    <text evidence="2">Belongs to the bacterial solute-binding protein SsuA/TauA family.</text>
</comment>
<dbReference type="PANTHER" id="PTHR30024">
    <property type="entry name" value="ALIPHATIC SULFONATES-BINDING PROTEIN-RELATED"/>
    <property type="match status" value="1"/>
</dbReference>
<feature type="chain" id="PRO_5012146422" evidence="4">
    <location>
        <begin position="27"/>
        <end position="312"/>
    </location>
</feature>
<dbReference type="InterPro" id="IPR015168">
    <property type="entry name" value="SsuA/THI5"/>
</dbReference>
<dbReference type="AlphaFoldDB" id="A0A1Y0EN17"/>